<dbReference type="Gene3D" id="3.40.50.2000">
    <property type="entry name" value="Glycogen Phosphorylase B"/>
    <property type="match status" value="2"/>
</dbReference>
<evidence type="ECO:0000256" key="1">
    <source>
        <dbReference type="ARBA" id="ARBA00009481"/>
    </source>
</evidence>
<comment type="caution">
    <text evidence="7">The sequence shown here is derived from an EMBL/GenBank/DDBJ whole genome shotgun (WGS) entry which is preliminary data.</text>
</comment>
<dbReference type="Pfam" id="PF13579">
    <property type="entry name" value="Glyco_trans_4_4"/>
    <property type="match status" value="1"/>
</dbReference>
<dbReference type="InterPro" id="IPR001296">
    <property type="entry name" value="Glyco_trans_1"/>
</dbReference>
<feature type="compositionally biased region" description="Basic and acidic residues" evidence="4">
    <location>
        <begin position="367"/>
        <end position="378"/>
    </location>
</feature>
<evidence type="ECO:0000313" key="8">
    <source>
        <dbReference type="Proteomes" id="UP001500213"/>
    </source>
</evidence>
<evidence type="ECO:0000256" key="4">
    <source>
        <dbReference type="SAM" id="MobiDB-lite"/>
    </source>
</evidence>
<name>A0ABP8AVJ8_9MICO</name>
<dbReference type="PANTHER" id="PTHR12526:SF640">
    <property type="entry name" value="COLANIC ACID BIOSYNTHESIS GLYCOSYLTRANSFERASE WCAL-RELATED"/>
    <property type="match status" value="1"/>
</dbReference>
<keyword evidence="8" id="KW-1185">Reference proteome</keyword>
<organism evidence="7 8">
    <name type="scientific">Gryllotalpicola kribbensis</name>
    <dbReference type="NCBI Taxonomy" id="993084"/>
    <lineage>
        <taxon>Bacteria</taxon>
        <taxon>Bacillati</taxon>
        <taxon>Actinomycetota</taxon>
        <taxon>Actinomycetes</taxon>
        <taxon>Micrococcales</taxon>
        <taxon>Microbacteriaceae</taxon>
        <taxon>Gryllotalpicola</taxon>
    </lineage>
</organism>
<protein>
    <recommendedName>
        <fullName evidence="9">D-inositol 3-phosphate glycosyltransferase</fullName>
    </recommendedName>
</protein>
<evidence type="ECO:0000256" key="2">
    <source>
        <dbReference type="ARBA" id="ARBA00022676"/>
    </source>
</evidence>
<evidence type="ECO:0000256" key="3">
    <source>
        <dbReference type="ARBA" id="ARBA00022679"/>
    </source>
</evidence>
<dbReference type="InterPro" id="IPR028098">
    <property type="entry name" value="Glyco_trans_4-like_N"/>
</dbReference>
<dbReference type="Pfam" id="PF00534">
    <property type="entry name" value="Glycos_transf_1"/>
    <property type="match status" value="1"/>
</dbReference>
<dbReference type="EMBL" id="BAABBX010000015">
    <property type="protein sequence ID" value="GAA4191556.1"/>
    <property type="molecule type" value="Genomic_DNA"/>
</dbReference>
<dbReference type="SUPFAM" id="SSF53756">
    <property type="entry name" value="UDP-Glycosyltransferase/glycogen phosphorylase"/>
    <property type="match status" value="1"/>
</dbReference>
<evidence type="ECO:0008006" key="9">
    <source>
        <dbReference type="Google" id="ProtNLM"/>
    </source>
</evidence>
<evidence type="ECO:0000313" key="7">
    <source>
        <dbReference type="EMBL" id="GAA4191556.1"/>
    </source>
</evidence>
<sequence length="406" mass="42878">MLRRVGAEPIIILSHTAQFGGGEVALTRLLAALDRGRFAPRAVLFADGPLRERLAELDVSSVVLPLGRLASVTRDEAGSAAGLTAQAAGGAAFVARLARLLRTEAPALAVANTLKSATLLAAAAPLARTPWAWHLHDRLADDYLPRRTAAVMRAIARRAPRQLVANSSATLRALGPIDPARVSIAFPGLGPEAFRDPVSTRRTTQKAPVVGILGRISATKGQLEFARAAETVLARFPHARFRIIGAALFADGPYEQRLRHELAARRLEGAVELAGWSSDPASALRELDLVVHASPVPEPFGQVVVEAMAAGVPVVATDAGGIPEILDPEGVATPLADGVRESPLGLLVRPGDADALARAVAAALESPDRRREAAERARASAAQRFTSERTARAVEAAWTRALHPRR</sequence>
<feature type="domain" description="Glycosyltransferase subfamily 4-like N-terminal" evidence="6">
    <location>
        <begin position="20"/>
        <end position="174"/>
    </location>
</feature>
<feature type="domain" description="Glycosyl transferase family 1" evidence="5">
    <location>
        <begin position="205"/>
        <end position="378"/>
    </location>
</feature>
<accession>A0ABP8AVJ8</accession>
<keyword evidence="3" id="KW-0808">Transferase</keyword>
<comment type="similarity">
    <text evidence="1">Belongs to the glycosyltransferase group 1 family. Glycosyltransferase 4 subfamily.</text>
</comment>
<feature type="region of interest" description="Disordered" evidence="4">
    <location>
        <begin position="367"/>
        <end position="386"/>
    </location>
</feature>
<dbReference type="Proteomes" id="UP001500213">
    <property type="component" value="Unassembled WGS sequence"/>
</dbReference>
<reference evidence="8" key="1">
    <citation type="journal article" date="2019" name="Int. J. Syst. Evol. Microbiol.">
        <title>The Global Catalogue of Microorganisms (GCM) 10K type strain sequencing project: providing services to taxonomists for standard genome sequencing and annotation.</title>
        <authorList>
            <consortium name="The Broad Institute Genomics Platform"/>
            <consortium name="The Broad Institute Genome Sequencing Center for Infectious Disease"/>
            <person name="Wu L."/>
            <person name="Ma J."/>
        </authorList>
    </citation>
    <scope>NUCLEOTIDE SEQUENCE [LARGE SCALE GENOMIC DNA]</scope>
    <source>
        <strain evidence="8">JCM 17593</strain>
    </source>
</reference>
<keyword evidence="2" id="KW-0328">Glycosyltransferase</keyword>
<proteinExistence type="inferred from homology"/>
<evidence type="ECO:0000259" key="6">
    <source>
        <dbReference type="Pfam" id="PF13579"/>
    </source>
</evidence>
<evidence type="ECO:0000259" key="5">
    <source>
        <dbReference type="Pfam" id="PF00534"/>
    </source>
</evidence>
<gene>
    <name evidence="7" type="ORF">GCM10022288_22570</name>
</gene>
<dbReference type="PANTHER" id="PTHR12526">
    <property type="entry name" value="GLYCOSYLTRANSFERASE"/>
    <property type="match status" value="1"/>
</dbReference>